<accession>B9XG11</accession>
<protein>
    <submittedName>
        <fullName evidence="1">Uncharacterized protein</fullName>
    </submittedName>
</protein>
<gene>
    <name evidence="1" type="ORF">Cflav_PD3890</name>
</gene>
<reference evidence="1 2" key="1">
    <citation type="journal article" date="2011" name="J. Bacteriol.">
        <title>Genome sequence of 'Pedosphaera parvula' Ellin514, an aerobic Verrucomicrobial isolate from pasture soil.</title>
        <authorList>
            <person name="Kant R."/>
            <person name="van Passel M.W."/>
            <person name="Sangwan P."/>
            <person name="Palva A."/>
            <person name="Lucas S."/>
            <person name="Copeland A."/>
            <person name="Lapidus A."/>
            <person name="Glavina Del Rio T."/>
            <person name="Dalin E."/>
            <person name="Tice H."/>
            <person name="Bruce D."/>
            <person name="Goodwin L."/>
            <person name="Pitluck S."/>
            <person name="Chertkov O."/>
            <person name="Larimer F.W."/>
            <person name="Land M.L."/>
            <person name="Hauser L."/>
            <person name="Brettin T.S."/>
            <person name="Detter J.C."/>
            <person name="Han S."/>
            <person name="de Vos W.M."/>
            <person name="Janssen P.H."/>
            <person name="Smidt H."/>
        </authorList>
    </citation>
    <scope>NUCLEOTIDE SEQUENCE [LARGE SCALE GENOMIC DNA]</scope>
    <source>
        <strain evidence="1 2">Ellin514</strain>
    </source>
</reference>
<name>B9XG11_PEDPL</name>
<proteinExistence type="predicted"/>
<comment type="caution">
    <text evidence="1">The sequence shown here is derived from an EMBL/GenBank/DDBJ whole genome shotgun (WGS) entry which is preliminary data.</text>
</comment>
<dbReference type="EMBL" id="ABOX02000011">
    <property type="protein sequence ID" value="EEF61173.1"/>
    <property type="molecule type" value="Genomic_DNA"/>
</dbReference>
<evidence type="ECO:0000313" key="2">
    <source>
        <dbReference type="Proteomes" id="UP000003688"/>
    </source>
</evidence>
<evidence type="ECO:0000313" key="1">
    <source>
        <dbReference type="EMBL" id="EEF61173.1"/>
    </source>
</evidence>
<sequence>MEGAVFAQKAVWQGATKENIPGGSSTEEQRSQTAFGAKTLRAAVLLAATGGSSAFTAATGMLGARAEAPRRLGHS</sequence>
<organism evidence="1 2">
    <name type="scientific">Pedosphaera parvula (strain Ellin514)</name>
    <dbReference type="NCBI Taxonomy" id="320771"/>
    <lineage>
        <taxon>Bacteria</taxon>
        <taxon>Pseudomonadati</taxon>
        <taxon>Verrucomicrobiota</taxon>
        <taxon>Pedosphaerae</taxon>
        <taxon>Pedosphaerales</taxon>
        <taxon>Pedosphaeraceae</taxon>
        <taxon>Pedosphaera</taxon>
    </lineage>
</organism>
<dbReference type="AlphaFoldDB" id="B9XG11"/>
<keyword evidence="2" id="KW-1185">Reference proteome</keyword>
<dbReference type="STRING" id="320771.Cflav_PD3890"/>
<dbReference type="Proteomes" id="UP000003688">
    <property type="component" value="Unassembled WGS sequence"/>
</dbReference>
<dbReference type="RefSeq" id="WP_007414757.1">
    <property type="nucleotide sequence ID" value="NZ_ABOX02000011.1"/>
</dbReference>